<evidence type="ECO:0000259" key="2">
    <source>
        <dbReference type="Pfam" id="PF00849"/>
    </source>
</evidence>
<sequence length="224" mass="24581">MLSVFDLVAEHGAFCVVSKHPGVSFHRQGDEPGLVETVRDRLGMPALWPVHRLDRVTSGLIVLARSAQVAAELSAAFAAHTVEKYYLALSDRKPSRKQGRVRGDMEKGRGGAWRLLPTALHPADTRFFSTSLVPGRRLFVLRPATGKTHQLRVAMKSLSAPILGDALYGGSLADRAYLHAYSLGFTLQGQAWHFTDLPRQGEAFVLPELAARLAEAPPWSLPWP</sequence>
<gene>
    <name evidence="3" type="ORF">Ga0061063_2708</name>
</gene>
<dbReference type="PANTHER" id="PTHR21600">
    <property type="entry name" value="MITOCHONDRIAL RNA PSEUDOURIDINE SYNTHASE"/>
    <property type="match status" value="1"/>
</dbReference>
<feature type="domain" description="Pseudouridine synthase RsuA/RluA-like" evidence="2">
    <location>
        <begin position="15"/>
        <end position="156"/>
    </location>
</feature>
<dbReference type="InterPro" id="IPR006224">
    <property type="entry name" value="PsdUridine_synth_RluA-like_CS"/>
</dbReference>
<dbReference type="PROSITE" id="PS01129">
    <property type="entry name" value="PSI_RLU"/>
    <property type="match status" value="1"/>
</dbReference>
<keyword evidence="4" id="KW-1185">Reference proteome</keyword>
<dbReference type="PANTHER" id="PTHR21600:SF87">
    <property type="entry name" value="RNA PSEUDOURIDYLATE SYNTHASE DOMAIN-CONTAINING PROTEIN 1"/>
    <property type="match status" value="1"/>
</dbReference>
<name>A0A0K6H6B6_9NEIS</name>
<dbReference type="GO" id="GO:0003723">
    <property type="term" value="F:RNA binding"/>
    <property type="evidence" value="ECO:0007669"/>
    <property type="project" value="InterPro"/>
</dbReference>
<dbReference type="GO" id="GO:0009982">
    <property type="term" value="F:pseudouridine synthase activity"/>
    <property type="evidence" value="ECO:0007669"/>
    <property type="project" value="InterPro"/>
</dbReference>
<dbReference type="GO" id="GO:0140098">
    <property type="term" value="F:catalytic activity, acting on RNA"/>
    <property type="evidence" value="ECO:0007669"/>
    <property type="project" value="UniProtKB-ARBA"/>
</dbReference>
<protein>
    <submittedName>
        <fullName evidence="3">Pseudouridine synthase Rlu family protein, TIGR01621</fullName>
    </submittedName>
</protein>
<dbReference type="Pfam" id="PF00849">
    <property type="entry name" value="PseudoU_synth_2"/>
    <property type="match status" value="1"/>
</dbReference>
<organism evidence="3 4">
    <name type="scientific">Gulbenkiania indica</name>
    <dbReference type="NCBI Taxonomy" id="375574"/>
    <lineage>
        <taxon>Bacteria</taxon>
        <taxon>Pseudomonadati</taxon>
        <taxon>Pseudomonadota</taxon>
        <taxon>Betaproteobacteria</taxon>
        <taxon>Neisseriales</taxon>
        <taxon>Chromobacteriaceae</taxon>
        <taxon>Gulbenkiania</taxon>
    </lineage>
</organism>
<evidence type="ECO:0000313" key="3">
    <source>
        <dbReference type="EMBL" id="CUA86530.1"/>
    </source>
</evidence>
<dbReference type="NCBIfam" id="TIGR01621">
    <property type="entry name" value="RluA-like"/>
    <property type="match status" value="1"/>
</dbReference>
<dbReference type="AlphaFoldDB" id="A0A0K6H6B6"/>
<reference evidence="4" key="1">
    <citation type="submission" date="2015-08" db="EMBL/GenBank/DDBJ databases">
        <authorList>
            <person name="Varghese N."/>
        </authorList>
    </citation>
    <scope>NUCLEOTIDE SEQUENCE [LARGE SCALE GENOMIC DNA]</scope>
    <source>
        <strain evidence="4">DSM 17901</strain>
    </source>
</reference>
<evidence type="ECO:0000313" key="4">
    <source>
        <dbReference type="Proteomes" id="UP000243535"/>
    </source>
</evidence>
<dbReference type="InterPro" id="IPR006145">
    <property type="entry name" value="PsdUridine_synth_RsuA/RluA"/>
</dbReference>
<dbReference type="InterPro" id="IPR050188">
    <property type="entry name" value="RluA_PseudoU_synthase"/>
</dbReference>
<dbReference type="EMBL" id="CYHA01000008">
    <property type="protein sequence ID" value="CUA86530.1"/>
    <property type="molecule type" value="Genomic_DNA"/>
</dbReference>
<comment type="similarity">
    <text evidence="1">Belongs to the pseudouridine synthase RluA family.</text>
</comment>
<dbReference type="STRING" id="375574.GCA_001418035_02482"/>
<dbReference type="Proteomes" id="UP000243535">
    <property type="component" value="Unassembled WGS sequence"/>
</dbReference>
<proteinExistence type="inferred from homology"/>
<evidence type="ECO:0000256" key="1">
    <source>
        <dbReference type="ARBA" id="ARBA00010876"/>
    </source>
</evidence>
<dbReference type="CDD" id="cd02869">
    <property type="entry name" value="PseudoU_synth_RluA_like"/>
    <property type="match status" value="1"/>
</dbReference>
<dbReference type="GO" id="GO:0000455">
    <property type="term" value="P:enzyme-directed rRNA pseudouridine synthesis"/>
    <property type="evidence" value="ECO:0007669"/>
    <property type="project" value="TreeGrafter"/>
</dbReference>
<dbReference type="InterPro" id="IPR020103">
    <property type="entry name" value="PsdUridine_synth_cat_dom_sf"/>
</dbReference>
<accession>A0A0K6H6B6</accession>
<dbReference type="SUPFAM" id="SSF55120">
    <property type="entry name" value="Pseudouridine synthase"/>
    <property type="match status" value="1"/>
</dbReference>
<dbReference type="InterPro" id="IPR006508">
    <property type="entry name" value="PsdUridine_synth_RluA-like"/>
</dbReference>
<dbReference type="Gene3D" id="3.30.2350.10">
    <property type="entry name" value="Pseudouridine synthase"/>
    <property type="match status" value="1"/>
</dbReference>